<evidence type="ECO:0000313" key="10">
    <source>
        <dbReference type="Proteomes" id="UP000515158"/>
    </source>
</evidence>
<comment type="catalytic activity">
    <reaction evidence="5">
        <text>guanosine(9) in tRNA + S-adenosyl-L-methionine = N(1)-methylguanosine(9) in tRNA + S-adenosyl-L-homocysteine + H(+)</text>
        <dbReference type="Rhea" id="RHEA:43156"/>
        <dbReference type="Rhea" id="RHEA-COMP:10367"/>
        <dbReference type="Rhea" id="RHEA-COMP:10368"/>
        <dbReference type="ChEBI" id="CHEBI:15378"/>
        <dbReference type="ChEBI" id="CHEBI:57856"/>
        <dbReference type="ChEBI" id="CHEBI:59789"/>
        <dbReference type="ChEBI" id="CHEBI:73542"/>
        <dbReference type="ChEBI" id="CHEBI:74269"/>
        <dbReference type="EC" id="2.1.1.221"/>
    </reaction>
</comment>
<dbReference type="OrthoDB" id="278300at2759"/>
<dbReference type="GO" id="GO:0005654">
    <property type="term" value="C:nucleoplasm"/>
    <property type="evidence" value="ECO:0007669"/>
    <property type="project" value="TreeGrafter"/>
</dbReference>
<dbReference type="PANTHER" id="PTHR13563">
    <property type="entry name" value="TRNA (GUANINE-9-) METHYLTRANSFERASE"/>
    <property type="match status" value="1"/>
</dbReference>
<dbReference type="PROSITE" id="PS51675">
    <property type="entry name" value="SAM_MT_TRM10"/>
    <property type="match status" value="1"/>
</dbReference>
<dbReference type="InterPro" id="IPR007356">
    <property type="entry name" value="tRNA_m1G_MeTrfase_euk"/>
</dbReference>
<evidence type="ECO:0000313" key="12">
    <source>
        <dbReference type="RefSeq" id="XP_034247640.1"/>
    </source>
</evidence>
<keyword evidence="10" id="KW-1185">Reference proteome</keyword>
<feature type="binding site" evidence="7">
    <location>
        <position position="243"/>
    </location>
    <ligand>
        <name>S-adenosyl-L-methionine</name>
        <dbReference type="ChEBI" id="CHEBI:59789"/>
    </ligand>
</feature>
<reference evidence="11 12" key="1">
    <citation type="submission" date="2025-04" db="UniProtKB">
        <authorList>
            <consortium name="RefSeq"/>
        </authorList>
    </citation>
    <scope>IDENTIFICATION</scope>
    <source>
        <tissue evidence="11 12">Total insect</tissue>
    </source>
</reference>
<dbReference type="InterPro" id="IPR038459">
    <property type="entry name" value="MT_TRM10-typ_sf"/>
</dbReference>
<evidence type="ECO:0000256" key="1">
    <source>
        <dbReference type="ARBA" id="ARBA00012797"/>
    </source>
</evidence>
<name>A0A6P8ZRI0_THRPL</name>
<feature type="active site" description="Proton acceptor" evidence="6">
    <location>
        <position position="221"/>
    </location>
</feature>
<feature type="binding site" evidence="7">
    <location>
        <position position="229"/>
    </location>
    <ligand>
        <name>S-adenosyl-L-methionine</name>
        <dbReference type="ChEBI" id="CHEBI:59789"/>
    </ligand>
</feature>
<dbReference type="GeneID" id="117649215"/>
<dbReference type="EC" id="2.1.1.221" evidence="1"/>
<feature type="region of interest" description="Disordered" evidence="8">
    <location>
        <begin position="1"/>
        <end position="61"/>
    </location>
</feature>
<dbReference type="CDD" id="cd18101">
    <property type="entry name" value="Trm10euk_A"/>
    <property type="match status" value="1"/>
</dbReference>
<evidence type="ECO:0000256" key="3">
    <source>
        <dbReference type="ARBA" id="ARBA00022679"/>
    </source>
</evidence>
<dbReference type="GO" id="GO:0002939">
    <property type="term" value="P:tRNA N1-guanine methylation"/>
    <property type="evidence" value="ECO:0007669"/>
    <property type="project" value="TreeGrafter"/>
</dbReference>
<dbReference type="RefSeq" id="XP_034247641.1">
    <property type="nucleotide sequence ID" value="XM_034391750.1"/>
</dbReference>
<keyword evidence="3" id="KW-0808">Transferase</keyword>
<evidence type="ECO:0000256" key="6">
    <source>
        <dbReference type="PIRSR" id="PIRSR016323-1"/>
    </source>
</evidence>
<feature type="binding site" evidence="7">
    <location>
        <position position="197"/>
    </location>
    <ligand>
        <name>S-adenosyl-L-methionine</name>
        <dbReference type="ChEBI" id="CHEBI:59789"/>
    </ligand>
</feature>
<evidence type="ECO:0000313" key="11">
    <source>
        <dbReference type="RefSeq" id="XP_034247639.1"/>
    </source>
</evidence>
<evidence type="ECO:0000256" key="7">
    <source>
        <dbReference type="PIRSR" id="PIRSR016323-2"/>
    </source>
</evidence>
<dbReference type="AlphaFoldDB" id="A0A6P8ZRI0"/>
<evidence type="ECO:0000256" key="8">
    <source>
        <dbReference type="SAM" id="MobiDB-lite"/>
    </source>
</evidence>
<evidence type="ECO:0000256" key="5">
    <source>
        <dbReference type="ARBA" id="ARBA00048434"/>
    </source>
</evidence>
<feature type="binding site" evidence="7">
    <location>
        <position position="217"/>
    </location>
    <ligand>
        <name>S-adenosyl-L-methionine</name>
        <dbReference type="ChEBI" id="CHEBI:59789"/>
    </ligand>
</feature>
<accession>A0A6P8ZRI0</accession>
<keyword evidence="4" id="KW-0949">S-adenosyl-L-methionine</keyword>
<organism evidence="11">
    <name type="scientific">Thrips palmi</name>
    <name type="common">Melon thrips</name>
    <dbReference type="NCBI Taxonomy" id="161013"/>
    <lineage>
        <taxon>Eukaryota</taxon>
        <taxon>Metazoa</taxon>
        <taxon>Ecdysozoa</taxon>
        <taxon>Arthropoda</taxon>
        <taxon>Hexapoda</taxon>
        <taxon>Insecta</taxon>
        <taxon>Pterygota</taxon>
        <taxon>Neoptera</taxon>
        <taxon>Paraneoptera</taxon>
        <taxon>Thysanoptera</taxon>
        <taxon>Terebrantia</taxon>
        <taxon>Thripoidea</taxon>
        <taxon>Thripidae</taxon>
        <taxon>Thrips</taxon>
    </lineage>
</organism>
<feature type="compositionally biased region" description="Polar residues" evidence="8">
    <location>
        <begin position="25"/>
        <end position="55"/>
    </location>
</feature>
<dbReference type="FunFam" id="3.40.1280.30:FF:000001">
    <property type="entry name" value="tRNA methyltransferase 10 homolog A"/>
    <property type="match status" value="1"/>
</dbReference>
<evidence type="ECO:0000259" key="9">
    <source>
        <dbReference type="PROSITE" id="PS51675"/>
    </source>
</evidence>
<dbReference type="InterPro" id="IPR028564">
    <property type="entry name" value="MT_TRM10-typ"/>
</dbReference>
<dbReference type="RefSeq" id="XP_034247640.1">
    <property type="nucleotide sequence ID" value="XM_034391749.1"/>
</dbReference>
<keyword evidence="2 11" id="KW-0489">Methyltransferase</keyword>
<dbReference type="GO" id="GO:0052905">
    <property type="term" value="F:tRNA (guanosine(9)-N1)-methyltransferase activity"/>
    <property type="evidence" value="ECO:0007669"/>
    <property type="project" value="UniProtKB-EC"/>
</dbReference>
<protein>
    <recommendedName>
        <fullName evidence="1">tRNA (guanine(9)-N(1))-methyltransferase</fullName>
        <ecNumber evidence="1">2.1.1.221</ecNumber>
    </recommendedName>
</protein>
<dbReference type="Gene3D" id="3.40.1280.30">
    <property type="match status" value="1"/>
</dbReference>
<dbReference type="Proteomes" id="UP000515158">
    <property type="component" value="Unplaced"/>
</dbReference>
<dbReference type="GO" id="GO:0000049">
    <property type="term" value="F:tRNA binding"/>
    <property type="evidence" value="ECO:0007669"/>
    <property type="project" value="TreeGrafter"/>
</dbReference>
<evidence type="ECO:0000256" key="4">
    <source>
        <dbReference type="ARBA" id="ARBA00022691"/>
    </source>
</evidence>
<dbReference type="RefSeq" id="XP_034247639.1">
    <property type="nucleotide sequence ID" value="XM_034391748.1"/>
</dbReference>
<evidence type="ECO:0000256" key="2">
    <source>
        <dbReference type="ARBA" id="ARBA00022603"/>
    </source>
</evidence>
<dbReference type="PANTHER" id="PTHR13563:SF13">
    <property type="entry name" value="TRNA METHYLTRANSFERASE 10 HOMOLOG A"/>
    <property type="match status" value="1"/>
</dbReference>
<proteinExistence type="predicted"/>
<gene>
    <name evidence="11 12 13" type="primary">LOC117649215</name>
</gene>
<evidence type="ECO:0000313" key="13">
    <source>
        <dbReference type="RefSeq" id="XP_034247641.1"/>
    </source>
</evidence>
<dbReference type="KEGG" id="tpal:117649215"/>
<dbReference type="PIRSF" id="PIRSF016323">
    <property type="entry name" value="tRNA_m1G_mtfrase_met"/>
    <property type="match status" value="1"/>
</dbReference>
<sequence length="340" mass="38955">MDEMEIQTELSDSNQVPLLKDTEQESGNSNGASNDVQDQDLAESNSSDTSQQLSKRMQRKIRKREQWLANLPAKRAKEREKYKLKRQAARANNEVLPSRKKLKECTMANSSCKVRVCIDLDFDDLMNPRDIGKCVKQMMRCYTLNRRTENPMQLYFTSFNGKSEQEMNKNNGYMNWDVHFEKNAYTDVFSKDEIIYLSSESDNIISDLDDTKVYIIGGLVDHNAHKGLCHRLAEEKKIAHAQLPISEFLDLKSRKVLTIDHVFEILLGVSQGLSWKDAFLKVLPQRKGAIVKEENSSDTCTDVKNSENACINTENTFTHKELSALSEVNKIEVEEKLSET</sequence>
<feature type="domain" description="SAM-dependent MTase TRM10-type" evidence="9">
    <location>
        <begin position="98"/>
        <end position="290"/>
    </location>
</feature>
<dbReference type="InterPro" id="IPR016653">
    <property type="entry name" value="TRM10/TRM10A"/>
</dbReference>